<organism evidence="3 4">
    <name type="scientific">Dendroctonus ponderosae</name>
    <name type="common">Mountain pine beetle</name>
    <dbReference type="NCBI Taxonomy" id="77166"/>
    <lineage>
        <taxon>Eukaryota</taxon>
        <taxon>Metazoa</taxon>
        <taxon>Ecdysozoa</taxon>
        <taxon>Arthropoda</taxon>
        <taxon>Hexapoda</taxon>
        <taxon>Insecta</taxon>
        <taxon>Pterygota</taxon>
        <taxon>Neoptera</taxon>
        <taxon>Endopterygota</taxon>
        <taxon>Coleoptera</taxon>
        <taxon>Polyphaga</taxon>
        <taxon>Cucujiformia</taxon>
        <taxon>Curculionidae</taxon>
        <taxon>Scolytinae</taxon>
        <taxon>Dendroctonus</taxon>
    </lineage>
</organism>
<dbReference type="Gene3D" id="4.10.60.10">
    <property type="entry name" value="Zinc finger, CCHC-type"/>
    <property type="match status" value="1"/>
</dbReference>
<feature type="domain" description="CCHC-type" evidence="2">
    <location>
        <begin position="46"/>
        <end position="61"/>
    </location>
</feature>
<accession>U4TV40</accession>
<protein>
    <recommendedName>
        <fullName evidence="2">CCHC-type domain-containing protein</fullName>
    </recommendedName>
</protein>
<dbReference type="PROSITE" id="PS50158">
    <property type="entry name" value="ZF_CCHC"/>
    <property type="match status" value="1"/>
</dbReference>
<dbReference type="InterPro" id="IPR001878">
    <property type="entry name" value="Znf_CCHC"/>
</dbReference>
<dbReference type="Pfam" id="PF14529">
    <property type="entry name" value="Exo_endo_phos_2"/>
    <property type="match status" value="1"/>
</dbReference>
<gene>
    <name evidence="3" type="ORF">D910_02089</name>
</gene>
<keyword evidence="1" id="KW-0479">Metal-binding</keyword>
<dbReference type="EMBL" id="KB631612">
    <property type="protein sequence ID" value="ERL84662.1"/>
    <property type="molecule type" value="Genomic_DNA"/>
</dbReference>
<reference evidence="3 4" key="1">
    <citation type="journal article" date="2013" name="Genome Biol.">
        <title>Draft genome of the mountain pine beetle, Dendroctonus ponderosae Hopkins, a major forest pest.</title>
        <authorList>
            <person name="Keeling C.I."/>
            <person name="Yuen M.M."/>
            <person name="Liao N.Y."/>
            <person name="Docking T.R."/>
            <person name="Chan S.K."/>
            <person name="Taylor G.A."/>
            <person name="Palmquist D.L."/>
            <person name="Jackman S.D."/>
            <person name="Nguyen A."/>
            <person name="Li M."/>
            <person name="Henderson H."/>
            <person name="Janes J.K."/>
            <person name="Zhao Y."/>
            <person name="Pandoh P."/>
            <person name="Moore R."/>
            <person name="Sperling F.A."/>
            <person name="Huber D.P."/>
            <person name="Birol I."/>
            <person name="Jones S.J."/>
            <person name="Bohlmann J."/>
        </authorList>
    </citation>
    <scope>NUCLEOTIDE SEQUENCE</scope>
</reference>
<dbReference type="InterPro" id="IPR036875">
    <property type="entry name" value="Znf_CCHC_sf"/>
</dbReference>
<dbReference type="GO" id="GO:0003676">
    <property type="term" value="F:nucleic acid binding"/>
    <property type="evidence" value="ECO:0007669"/>
    <property type="project" value="InterPro"/>
</dbReference>
<name>U4TV40_DENPD</name>
<dbReference type="GO" id="GO:0008270">
    <property type="term" value="F:zinc ion binding"/>
    <property type="evidence" value="ECO:0007669"/>
    <property type="project" value="UniProtKB-KW"/>
</dbReference>
<dbReference type="Proteomes" id="UP000030742">
    <property type="component" value="Unassembled WGS sequence"/>
</dbReference>
<evidence type="ECO:0000313" key="3">
    <source>
        <dbReference type="EMBL" id="ERL84662.1"/>
    </source>
</evidence>
<keyword evidence="1" id="KW-0862">Zinc</keyword>
<dbReference type="InterPro" id="IPR036691">
    <property type="entry name" value="Endo/exonu/phosph_ase_sf"/>
</dbReference>
<dbReference type="SUPFAM" id="SSF57756">
    <property type="entry name" value="Retrovirus zinc finger-like domains"/>
    <property type="match status" value="1"/>
</dbReference>
<keyword evidence="1" id="KW-0863">Zinc-finger</keyword>
<evidence type="ECO:0000259" key="2">
    <source>
        <dbReference type="PROSITE" id="PS50158"/>
    </source>
</evidence>
<dbReference type="InterPro" id="IPR005135">
    <property type="entry name" value="Endo/exonuclease/phosphatase"/>
</dbReference>
<dbReference type="GO" id="GO:0003824">
    <property type="term" value="F:catalytic activity"/>
    <property type="evidence" value="ECO:0007669"/>
    <property type="project" value="InterPro"/>
</dbReference>
<evidence type="ECO:0000313" key="4">
    <source>
        <dbReference type="Proteomes" id="UP000030742"/>
    </source>
</evidence>
<dbReference type="Gene3D" id="3.60.10.10">
    <property type="entry name" value="Endonuclease/exonuclease/phosphatase"/>
    <property type="match status" value="1"/>
</dbReference>
<sequence>MADTLVKEKTIRIGMVRCSMEPRIQCPRGHTNISHKDVHVDRSKLCFACGEEGHTAKGCEKETSCPICQKSGHRAGSGKCEAFKRLLFEDRKQFKKLLYQNKNMQREESDMGITQMETNWWKRTNTIFHYLYSSKFYFIINITGTCEEFGKLLEDIEDCLKENRKHSVIATDFNAKTAIIGSPVTNLRGKILEEWMAKTDLAVINHGKTPTFSGPQGTSFIDVTLAPTNIAGQIKN</sequence>
<dbReference type="SUPFAM" id="SSF56219">
    <property type="entry name" value="DNase I-like"/>
    <property type="match status" value="1"/>
</dbReference>
<proteinExistence type="predicted"/>
<evidence type="ECO:0000256" key="1">
    <source>
        <dbReference type="PROSITE-ProRule" id="PRU00047"/>
    </source>
</evidence>
<dbReference type="AlphaFoldDB" id="U4TV40"/>